<dbReference type="InterPro" id="IPR036179">
    <property type="entry name" value="Ig-like_dom_sf"/>
</dbReference>
<protein>
    <recommendedName>
        <fullName evidence="9">Ig-like domain-containing protein</fullName>
    </recommendedName>
</protein>
<evidence type="ECO:0000256" key="6">
    <source>
        <dbReference type="SAM" id="MobiDB-lite"/>
    </source>
</evidence>
<dbReference type="SUPFAM" id="SSF48726">
    <property type="entry name" value="Immunoglobulin"/>
    <property type="match status" value="3"/>
</dbReference>
<evidence type="ECO:0000256" key="2">
    <source>
        <dbReference type="ARBA" id="ARBA00023136"/>
    </source>
</evidence>
<evidence type="ECO:0000256" key="8">
    <source>
        <dbReference type="SAM" id="SignalP"/>
    </source>
</evidence>
<evidence type="ECO:0000313" key="11">
    <source>
        <dbReference type="Proteomes" id="UP001558613"/>
    </source>
</evidence>
<dbReference type="Gene3D" id="2.60.40.10">
    <property type="entry name" value="Immunoglobulins"/>
    <property type="match status" value="3"/>
</dbReference>
<dbReference type="InterPro" id="IPR051275">
    <property type="entry name" value="Cell_adhesion_signaling"/>
</dbReference>
<dbReference type="InterPro" id="IPR013098">
    <property type="entry name" value="Ig_I-set"/>
</dbReference>
<dbReference type="EMBL" id="JAYMGO010000022">
    <property type="protein sequence ID" value="KAL1251340.1"/>
    <property type="molecule type" value="Genomic_DNA"/>
</dbReference>
<keyword evidence="3" id="KW-1015">Disulfide bond</keyword>
<evidence type="ECO:0000256" key="1">
    <source>
        <dbReference type="ARBA" id="ARBA00004479"/>
    </source>
</evidence>
<keyword evidence="7" id="KW-0812">Transmembrane</keyword>
<dbReference type="InterPro" id="IPR003598">
    <property type="entry name" value="Ig_sub2"/>
</dbReference>
<dbReference type="Proteomes" id="UP001558613">
    <property type="component" value="Unassembled WGS sequence"/>
</dbReference>
<feature type="domain" description="Ig-like" evidence="9">
    <location>
        <begin position="231"/>
        <end position="328"/>
    </location>
</feature>
<keyword evidence="11" id="KW-1185">Reference proteome</keyword>
<evidence type="ECO:0000256" key="4">
    <source>
        <dbReference type="ARBA" id="ARBA00023180"/>
    </source>
</evidence>
<reference evidence="10 11" key="1">
    <citation type="submission" date="2023-09" db="EMBL/GenBank/DDBJ databases">
        <authorList>
            <person name="Wang M."/>
        </authorList>
    </citation>
    <scope>NUCLEOTIDE SEQUENCE [LARGE SCALE GENOMIC DNA]</scope>
    <source>
        <strain evidence="10">GT-2023</strain>
        <tissue evidence="10">Liver</tissue>
    </source>
</reference>
<keyword evidence="7" id="KW-1133">Transmembrane helix</keyword>
<evidence type="ECO:0000256" key="3">
    <source>
        <dbReference type="ARBA" id="ARBA00023157"/>
    </source>
</evidence>
<dbReference type="PRINTS" id="PR01856">
    <property type="entry name" value="BASIGIN"/>
</dbReference>
<feature type="region of interest" description="Disordered" evidence="6">
    <location>
        <begin position="364"/>
        <end position="395"/>
    </location>
</feature>
<dbReference type="PANTHER" id="PTHR11640">
    <property type="entry name" value="NEPHRIN"/>
    <property type="match status" value="1"/>
</dbReference>
<comment type="subcellular location">
    <subcellularLocation>
        <location evidence="1">Membrane</location>
        <topology evidence="1">Single-pass type I membrane protein</topology>
    </subcellularLocation>
</comment>
<keyword evidence="4" id="KW-0325">Glycoprotein</keyword>
<evidence type="ECO:0000259" key="9">
    <source>
        <dbReference type="PROSITE" id="PS50835"/>
    </source>
</evidence>
<keyword evidence="2 7" id="KW-0472">Membrane</keyword>
<name>A0ABR3LG08_9TELE</name>
<evidence type="ECO:0000256" key="7">
    <source>
        <dbReference type="SAM" id="Phobius"/>
    </source>
</evidence>
<feature type="chain" id="PRO_5046067194" description="Ig-like domain-containing protein" evidence="8">
    <location>
        <begin position="22"/>
        <end position="395"/>
    </location>
</feature>
<evidence type="ECO:0000256" key="5">
    <source>
        <dbReference type="ARBA" id="ARBA00023319"/>
    </source>
</evidence>
<organism evidence="10 11">
    <name type="scientific">Cirrhinus molitorella</name>
    <name type="common">mud carp</name>
    <dbReference type="NCBI Taxonomy" id="172907"/>
    <lineage>
        <taxon>Eukaryota</taxon>
        <taxon>Metazoa</taxon>
        <taxon>Chordata</taxon>
        <taxon>Craniata</taxon>
        <taxon>Vertebrata</taxon>
        <taxon>Euteleostomi</taxon>
        <taxon>Actinopterygii</taxon>
        <taxon>Neopterygii</taxon>
        <taxon>Teleostei</taxon>
        <taxon>Ostariophysi</taxon>
        <taxon>Cypriniformes</taxon>
        <taxon>Cyprinidae</taxon>
        <taxon>Labeoninae</taxon>
        <taxon>Labeonini</taxon>
        <taxon>Cirrhinus</taxon>
    </lineage>
</organism>
<keyword evidence="8" id="KW-0732">Signal</keyword>
<accession>A0ABR3LG08</accession>
<feature type="signal peptide" evidence="8">
    <location>
        <begin position="1"/>
        <end position="21"/>
    </location>
</feature>
<sequence length="395" mass="44546">MRRKLFGVIFAVCIGWFQAEALTAGFIKSPLSQMKIIEDSAELDCEVIGNPIPEVQWWFIEGEEPDETLTQLFDGAREDHVHINATYINHATSTLTLTNLTLNDTGIYECRASNDPDRNDLRNPPKVKWIRSQANVIVFEHAAITTKPEVVNDQNQTSAILSCNLTNPSSPIKGFYWTLNGKPIDKAGSSDGGPYIEYEIKKVDYHSSGIYACVFKTEPEVNATIEVKALPHVGAYKHSENANEKDKAVLTCISHGYPLPTDWRWYMLHDNEDKMPIVNGTDDKYEIKNTPNKTMLYVKDLDMNKDMGFYECQGTNEIGSASDTIQLRVRSQLAALWPFLGIVAEVIILITIIFIYEKRRKPDEINDDDDSGSAPLKSNSAINHKDKNVRQRNSN</sequence>
<proteinExistence type="predicted"/>
<feature type="domain" description="Ig-like" evidence="9">
    <location>
        <begin position="148"/>
        <end position="226"/>
    </location>
</feature>
<dbReference type="InterPro" id="IPR003599">
    <property type="entry name" value="Ig_sub"/>
</dbReference>
<dbReference type="SMART" id="SM00409">
    <property type="entry name" value="IG"/>
    <property type="match status" value="3"/>
</dbReference>
<gene>
    <name evidence="10" type="ORF">QQF64_019136</name>
</gene>
<feature type="domain" description="Ig-like" evidence="9">
    <location>
        <begin position="39"/>
        <end position="128"/>
    </location>
</feature>
<dbReference type="InterPro" id="IPR007110">
    <property type="entry name" value="Ig-like_dom"/>
</dbReference>
<feature type="transmembrane region" description="Helical" evidence="7">
    <location>
        <begin position="335"/>
        <end position="356"/>
    </location>
</feature>
<dbReference type="InterPro" id="IPR013783">
    <property type="entry name" value="Ig-like_fold"/>
</dbReference>
<comment type="caution">
    <text evidence="10">The sequence shown here is derived from an EMBL/GenBank/DDBJ whole genome shotgun (WGS) entry which is preliminary data.</text>
</comment>
<dbReference type="PROSITE" id="PS50835">
    <property type="entry name" value="IG_LIKE"/>
    <property type="match status" value="3"/>
</dbReference>
<dbReference type="Pfam" id="PF13927">
    <property type="entry name" value="Ig_3"/>
    <property type="match status" value="1"/>
</dbReference>
<dbReference type="SMART" id="SM00408">
    <property type="entry name" value="IGc2"/>
    <property type="match status" value="2"/>
</dbReference>
<dbReference type="PANTHER" id="PTHR11640:SF160">
    <property type="entry name" value="PEROXIDASIN HOMOLOG"/>
    <property type="match status" value="1"/>
</dbReference>
<dbReference type="Pfam" id="PF07679">
    <property type="entry name" value="I-set"/>
    <property type="match status" value="1"/>
</dbReference>
<keyword evidence="5" id="KW-0393">Immunoglobulin domain</keyword>
<evidence type="ECO:0000313" key="10">
    <source>
        <dbReference type="EMBL" id="KAL1251340.1"/>
    </source>
</evidence>